<evidence type="ECO:0000256" key="1">
    <source>
        <dbReference type="SAM" id="Phobius"/>
    </source>
</evidence>
<dbReference type="InterPro" id="IPR046216">
    <property type="entry name" value="DUF6249"/>
</dbReference>
<sequence length="121" mass="13690">MNVMGDVLIPAVVFFGMYHIIKLISEHLLKRKLIKAEQYDKAGILEPPKSVSEEGNKYPSLKWGLVALMSGLGFIIIEVMRLVNPNLIDYHNAVLPIGILLVFVSLGFLIYFFIMNGRKKQ</sequence>
<evidence type="ECO:0000313" key="4">
    <source>
        <dbReference type="Proteomes" id="UP000428260"/>
    </source>
</evidence>
<keyword evidence="1" id="KW-0812">Transmembrane</keyword>
<feature type="transmembrane region" description="Helical" evidence="1">
    <location>
        <begin position="63"/>
        <end position="83"/>
    </location>
</feature>
<dbReference type="Proteomes" id="UP000428260">
    <property type="component" value="Chromosome"/>
</dbReference>
<keyword evidence="1" id="KW-0472">Membrane</keyword>
<dbReference type="Pfam" id="PF19762">
    <property type="entry name" value="DUF6249"/>
    <property type="match status" value="1"/>
</dbReference>
<keyword evidence="1" id="KW-1133">Transmembrane helix</keyword>
<dbReference type="RefSeq" id="WP_158869402.1">
    <property type="nucleotide sequence ID" value="NZ_CP046401.1"/>
</dbReference>
<name>A0A6I6JT98_9BACT</name>
<proteinExistence type="predicted"/>
<accession>A0A6I6JT98</accession>
<feature type="domain" description="DUF6249" evidence="2">
    <location>
        <begin position="12"/>
        <end position="114"/>
    </location>
</feature>
<reference evidence="3 4" key="1">
    <citation type="submission" date="2019-11" db="EMBL/GenBank/DDBJ databases">
        <authorList>
            <person name="Zheng R.K."/>
            <person name="Sun C.M."/>
        </authorList>
    </citation>
    <scope>NUCLEOTIDE SEQUENCE [LARGE SCALE GENOMIC DNA]</scope>
    <source>
        <strain evidence="3 4">WC007</strain>
    </source>
</reference>
<organism evidence="3 4">
    <name type="scientific">Maribellus comscasis</name>
    <dbReference type="NCBI Taxonomy" id="2681766"/>
    <lineage>
        <taxon>Bacteria</taxon>
        <taxon>Pseudomonadati</taxon>
        <taxon>Bacteroidota</taxon>
        <taxon>Bacteroidia</taxon>
        <taxon>Marinilabiliales</taxon>
        <taxon>Prolixibacteraceae</taxon>
        <taxon>Maribellus</taxon>
    </lineage>
</organism>
<keyword evidence="4" id="KW-1185">Reference proteome</keyword>
<evidence type="ECO:0000313" key="3">
    <source>
        <dbReference type="EMBL" id="QGY46265.1"/>
    </source>
</evidence>
<feature type="transmembrane region" description="Helical" evidence="1">
    <location>
        <begin position="7"/>
        <end position="25"/>
    </location>
</feature>
<gene>
    <name evidence="3" type="ORF">GM418_22155</name>
</gene>
<protein>
    <recommendedName>
        <fullName evidence="2">DUF6249 domain-containing protein</fullName>
    </recommendedName>
</protein>
<dbReference type="EMBL" id="CP046401">
    <property type="protein sequence ID" value="QGY46265.1"/>
    <property type="molecule type" value="Genomic_DNA"/>
</dbReference>
<evidence type="ECO:0000259" key="2">
    <source>
        <dbReference type="Pfam" id="PF19762"/>
    </source>
</evidence>
<dbReference type="KEGG" id="mcos:GM418_22155"/>
<dbReference type="AlphaFoldDB" id="A0A6I6JT98"/>
<feature type="transmembrane region" description="Helical" evidence="1">
    <location>
        <begin position="95"/>
        <end position="114"/>
    </location>
</feature>